<keyword evidence="2" id="KW-1185">Reference proteome</keyword>
<proteinExistence type="predicted"/>
<dbReference type="AlphaFoldDB" id="A0AAD5JY77"/>
<name>A0AAD5JY77_9FUNG</name>
<evidence type="ECO:0000313" key="2">
    <source>
        <dbReference type="Proteomes" id="UP001209540"/>
    </source>
</evidence>
<sequence>MAIGAGTSSTATWAAAATSIAIGPAVEVAAGTAVRGTAATVGATTVTATSPSQKEFEDHTGAYLGLLSWASLPNKLDMAKNIENYLYNYRPTNNNQSVRLVSGSFMDTSSEREASPVQSTSFIEEDMPMDLLDVYYDASIPSSSSTPVTSSCLDQPIFSIPSAPATLSPTTPSTTTTTTTTTIATTPYHHLPNNKILLLWIQLFLCKTISTQST</sequence>
<accession>A0AAD5JY77</accession>
<dbReference type="EMBL" id="JAIXMP010000046">
    <property type="protein sequence ID" value="KAI9246434.1"/>
    <property type="molecule type" value="Genomic_DNA"/>
</dbReference>
<reference evidence="1" key="1">
    <citation type="journal article" date="2022" name="IScience">
        <title>Evolution of zygomycete secretomes and the origins of terrestrial fungal ecologies.</title>
        <authorList>
            <person name="Chang Y."/>
            <person name="Wang Y."/>
            <person name="Mondo S."/>
            <person name="Ahrendt S."/>
            <person name="Andreopoulos W."/>
            <person name="Barry K."/>
            <person name="Beard J."/>
            <person name="Benny G.L."/>
            <person name="Blankenship S."/>
            <person name="Bonito G."/>
            <person name="Cuomo C."/>
            <person name="Desiro A."/>
            <person name="Gervers K.A."/>
            <person name="Hundley H."/>
            <person name="Kuo A."/>
            <person name="LaButti K."/>
            <person name="Lang B.F."/>
            <person name="Lipzen A."/>
            <person name="O'Donnell K."/>
            <person name="Pangilinan J."/>
            <person name="Reynolds N."/>
            <person name="Sandor L."/>
            <person name="Smith M.E."/>
            <person name="Tsang A."/>
            <person name="Grigoriev I.V."/>
            <person name="Stajich J.E."/>
            <person name="Spatafora J.W."/>
        </authorList>
    </citation>
    <scope>NUCLEOTIDE SEQUENCE</scope>
    <source>
        <strain evidence="1">RSA 2281</strain>
    </source>
</reference>
<reference evidence="1" key="2">
    <citation type="submission" date="2023-02" db="EMBL/GenBank/DDBJ databases">
        <authorList>
            <consortium name="DOE Joint Genome Institute"/>
            <person name="Mondo S.J."/>
            <person name="Chang Y."/>
            <person name="Wang Y."/>
            <person name="Ahrendt S."/>
            <person name="Andreopoulos W."/>
            <person name="Barry K."/>
            <person name="Beard J."/>
            <person name="Benny G.L."/>
            <person name="Blankenship S."/>
            <person name="Bonito G."/>
            <person name="Cuomo C."/>
            <person name="Desiro A."/>
            <person name="Gervers K.A."/>
            <person name="Hundley H."/>
            <person name="Kuo A."/>
            <person name="LaButti K."/>
            <person name="Lang B.F."/>
            <person name="Lipzen A."/>
            <person name="O'Donnell K."/>
            <person name="Pangilinan J."/>
            <person name="Reynolds N."/>
            <person name="Sandor L."/>
            <person name="Smith M.W."/>
            <person name="Tsang A."/>
            <person name="Grigoriev I.V."/>
            <person name="Stajich J.E."/>
            <person name="Spatafora J.W."/>
        </authorList>
    </citation>
    <scope>NUCLEOTIDE SEQUENCE</scope>
    <source>
        <strain evidence="1">RSA 2281</strain>
    </source>
</reference>
<dbReference type="Proteomes" id="UP001209540">
    <property type="component" value="Unassembled WGS sequence"/>
</dbReference>
<gene>
    <name evidence="1" type="ORF">BDA99DRAFT_565467</name>
</gene>
<evidence type="ECO:0000313" key="1">
    <source>
        <dbReference type="EMBL" id="KAI9246434.1"/>
    </source>
</evidence>
<comment type="caution">
    <text evidence="1">The sequence shown here is derived from an EMBL/GenBank/DDBJ whole genome shotgun (WGS) entry which is preliminary data.</text>
</comment>
<organism evidence="1 2">
    <name type="scientific">Phascolomyces articulosus</name>
    <dbReference type="NCBI Taxonomy" id="60185"/>
    <lineage>
        <taxon>Eukaryota</taxon>
        <taxon>Fungi</taxon>
        <taxon>Fungi incertae sedis</taxon>
        <taxon>Mucoromycota</taxon>
        <taxon>Mucoromycotina</taxon>
        <taxon>Mucoromycetes</taxon>
        <taxon>Mucorales</taxon>
        <taxon>Lichtheimiaceae</taxon>
        <taxon>Phascolomyces</taxon>
    </lineage>
</organism>
<protein>
    <submittedName>
        <fullName evidence="1">Uncharacterized protein</fullName>
    </submittedName>
</protein>